<dbReference type="InterPro" id="IPR021842">
    <property type="entry name" value="DUF3435"/>
</dbReference>
<dbReference type="PANTHER" id="PTHR37535">
    <property type="entry name" value="FLUG DOMAIN PROTEIN"/>
    <property type="match status" value="1"/>
</dbReference>
<dbReference type="EMBL" id="AFQF01003347">
    <property type="protein sequence ID" value="EGU76075.1"/>
    <property type="molecule type" value="Genomic_DNA"/>
</dbReference>
<evidence type="ECO:0000256" key="2">
    <source>
        <dbReference type="SAM" id="MobiDB-lite"/>
    </source>
</evidence>
<gene>
    <name evidence="3" type="ORF">FOXB_13413</name>
</gene>
<protein>
    <recommendedName>
        <fullName evidence="4">Chromo domain-containing protein</fullName>
    </recommendedName>
</protein>
<dbReference type="STRING" id="660025.F9G431"/>
<feature type="region of interest" description="Disordered" evidence="2">
    <location>
        <begin position="639"/>
        <end position="664"/>
    </location>
</feature>
<dbReference type="OrthoDB" id="4357582at2759"/>
<dbReference type="Pfam" id="PF11917">
    <property type="entry name" value="DUF3435"/>
    <property type="match status" value="1"/>
</dbReference>
<dbReference type="SUPFAM" id="SSF54160">
    <property type="entry name" value="Chromo domain-like"/>
    <property type="match status" value="1"/>
</dbReference>
<feature type="compositionally biased region" description="Acidic residues" evidence="2">
    <location>
        <begin position="791"/>
        <end position="804"/>
    </location>
</feature>
<dbReference type="Gene3D" id="2.40.50.40">
    <property type="match status" value="1"/>
</dbReference>
<dbReference type="PANTHER" id="PTHR37535:SF3">
    <property type="entry name" value="FLUG DOMAIN-CONTAINING PROTEIN"/>
    <property type="match status" value="1"/>
</dbReference>
<evidence type="ECO:0000313" key="3">
    <source>
        <dbReference type="EMBL" id="EGU76075.1"/>
    </source>
</evidence>
<name>F9G431_FUSOF</name>
<proteinExistence type="predicted"/>
<organism evidence="3">
    <name type="scientific">Fusarium oxysporum (strain Fo5176)</name>
    <name type="common">Fusarium vascular wilt</name>
    <dbReference type="NCBI Taxonomy" id="660025"/>
    <lineage>
        <taxon>Eukaryota</taxon>
        <taxon>Fungi</taxon>
        <taxon>Dikarya</taxon>
        <taxon>Ascomycota</taxon>
        <taxon>Pezizomycotina</taxon>
        <taxon>Sordariomycetes</taxon>
        <taxon>Hypocreomycetidae</taxon>
        <taxon>Hypocreales</taxon>
        <taxon>Nectriaceae</taxon>
        <taxon>Fusarium</taxon>
        <taxon>Fusarium oxysporum species complex</taxon>
    </lineage>
</organism>
<dbReference type="AlphaFoldDB" id="F9G431"/>
<reference evidence="3" key="1">
    <citation type="journal article" date="2012" name="Mol. Plant Microbe Interact.">
        <title>A highly conserved effector in Fusarium oxysporum is required for full virulence on Arabidopsis.</title>
        <authorList>
            <person name="Thatcher L.F."/>
            <person name="Gardiner D.M."/>
            <person name="Kazan K."/>
            <person name="Manners J."/>
        </authorList>
    </citation>
    <scope>NUCLEOTIDE SEQUENCE [LARGE SCALE GENOMIC DNA]</scope>
    <source>
        <strain evidence="3">Fo5176</strain>
    </source>
</reference>
<comment type="caution">
    <text evidence="3">The sequence shown here is derived from an EMBL/GenBank/DDBJ whole genome shotgun (WGS) entry which is preliminary data.</text>
</comment>
<feature type="compositionally biased region" description="Basic and acidic residues" evidence="2">
    <location>
        <begin position="777"/>
        <end position="790"/>
    </location>
</feature>
<feature type="compositionally biased region" description="Polar residues" evidence="2">
    <location>
        <begin position="639"/>
        <end position="658"/>
    </location>
</feature>
<sequence>MSSSKRLNGRKPQKPDELVEKALLDGLSWDRSQVDPHIVRRYLGKLSVERYDHELRLWEAYKKRFPESTPHDIKSLKHFAEFLGRTVDIKRSMAPYIDGELAEKLSLLKGKKGQRKKAFITFENYVHLHNRLWINDFHDYVHEGSRVNNANLINKHCYTSARCQELCQARYKDLQCIVSWKDGRPEFRLKFTREICKATDKNQPEHPFAEQIVGPDGLPAPLFAQPMLHWLANMVASRAFADLDDVEQLLALKPPGNGNFRILQWADDAKEKPVFPEWASSGPKAKTKSPRSWVTQFSDWGKRAGFTAPLGLHAVRREALIRVNDNGYTLGQVLRFASQNNTNVLVNHYLGSVSTIDGAGSYLGMNLRTDLAEDFRSASVGRNPSLQFSLPAKKFEELRTSPEYLELTAMIKKTNSEIERSTLPEERARLELQRKTAYKVRSTLENRRLREYQATQKVIYETDIKGHEQTDWRQSHFDRISHVLPEERLTKKDCVQSKDAAPLLHVAKTYLYKKPTRCNRRGGGGMSIDANKSFLLETRALRNFVSYAWHDQDAWKRHVAQCFSAYLIQQRDVSTIVCSHPKCPKEFLSEKDFGIIKMISTAFFTGANQPHSSEDPRNSKRVALEKPLRIKLVHPTLTDGTTALESQPNSPYPASQDSLAKADSPYPLPDGTFEIYDEDEFRYREVSSEPPRNLASYAVDGPDMNTDEGVSTVSFIPVQRGTQIPVDPLLTWQDDNTPLCGSETRSTPTVLSEKIETEQLCINGTRKLSWHAASASWEERNKKGDEKRDTEDEDDEDDEGNEEETYQVECLLGRWGRDLFYLRWLDGSYSWEPRENILDEELLQEFEKGYRGFKDGVTVLRTRLKNGKVDYRLHWEGRPKSEDWWTSRTLQELEHRLTRQQAKVYCQQAKTY</sequence>
<comment type="subunit">
    <text evidence="1">Component of the NuA4 histone acetyltransferase complex.</text>
</comment>
<evidence type="ECO:0008006" key="4">
    <source>
        <dbReference type="Google" id="ProtNLM"/>
    </source>
</evidence>
<accession>F9G431</accession>
<evidence type="ECO:0000256" key="1">
    <source>
        <dbReference type="ARBA" id="ARBA00011353"/>
    </source>
</evidence>
<dbReference type="InterPro" id="IPR016197">
    <property type="entry name" value="Chromo-like_dom_sf"/>
</dbReference>
<feature type="region of interest" description="Disordered" evidence="2">
    <location>
        <begin position="777"/>
        <end position="804"/>
    </location>
</feature>